<reference evidence="3 4" key="1">
    <citation type="submission" date="2017-09" db="EMBL/GenBank/DDBJ databases">
        <title>Depth-based differentiation of microbial function through sediment-hosted aquifers and enrichment of novel symbionts in the deep terrestrial subsurface.</title>
        <authorList>
            <person name="Probst A.J."/>
            <person name="Ladd B."/>
            <person name="Jarett J.K."/>
            <person name="Geller-Mcgrath D.E."/>
            <person name="Sieber C.M."/>
            <person name="Emerson J.B."/>
            <person name="Anantharaman K."/>
            <person name="Thomas B.C."/>
            <person name="Malmstrom R."/>
            <person name="Stieglmeier M."/>
            <person name="Klingl A."/>
            <person name="Woyke T."/>
            <person name="Ryan C.M."/>
            <person name="Banfield J.F."/>
        </authorList>
    </citation>
    <scope>NUCLEOTIDE SEQUENCE [LARGE SCALE GENOMIC DNA]</scope>
    <source>
        <strain evidence="3">CG10_big_fil_rev_8_21_14_0_10_45_14</strain>
    </source>
</reference>
<organism evidence="3 4">
    <name type="scientific">Candidatus Vogelbacteria bacterium CG10_big_fil_rev_8_21_14_0_10_45_14</name>
    <dbReference type="NCBI Taxonomy" id="1975042"/>
    <lineage>
        <taxon>Bacteria</taxon>
        <taxon>Candidatus Vogeliibacteriota</taxon>
    </lineage>
</organism>
<comment type="caution">
    <text evidence="3">The sequence shown here is derived from an EMBL/GenBank/DDBJ whole genome shotgun (WGS) entry which is preliminary data.</text>
</comment>
<evidence type="ECO:0000256" key="1">
    <source>
        <dbReference type="SAM" id="MobiDB-lite"/>
    </source>
</evidence>
<evidence type="ECO:0000256" key="2">
    <source>
        <dbReference type="SAM" id="Phobius"/>
    </source>
</evidence>
<protein>
    <submittedName>
        <fullName evidence="3">Uncharacterized protein</fullName>
    </submittedName>
</protein>
<dbReference type="Proteomes" id="UP000230833">
    <property type="component" value="Unassembled WGS sequence"/>
</dbReference>
<evidence type="ECO:0000313" key="3">
    <source>
        <dbReference type="EMBL" id="PIR46204.1"/>
    </source>
</evidence>
<proteinExistence type="predicted"/>
<keyword evidence="2" id="KW-1133">Transmembrane helix</keyword>
<dbReference type="EMBL" id="PCYL01000049">
    <property type="protein sequence ID" value="PIR46204.1"/>
    <property type="molecule type" value="Genomic_DNA"/>
</dbReference>
<feature type="region of interest" description="Disordered" evidence="1">
    <location>
        <begin position="251"/>
        <end position="273"/>
    </location>
</feature>
<sequence>MNYELKVKKSRLLSSPSNLFPFTFSLSPSNRFGYILSTFLIVLAFVPQGTVFAQAQPVSATFTGDIAPFFMGPFGSDDIIIDPSREYMRGTIRLVNQNGDAAFRMDGTLHPETYVIDATLSGHHDWNYAEDKSDRQKSYLRTVIDGTWKPTLAERSGVNAPYVWSGPMTVEFQVVIAKATPDDVAVPEENKTYDGTMTIVVDSSLVNISISAPTSSVTPLPPLSARADVVAAEETDNAGILVSSEEEGSKSVQKILDESSELSKKDTTPRDDSSKNTILALLLILGLAGIIALAWPKRGGEAI</sequence>
<feature type="transmembrane region" description="Helical" evidence="2">
    <location>
        <begin position="277"/>
        <end position="295"/>
    </location>
</feature>
<keyword evidence="2" id="KW-0472">Membrane</keyword>
<dbReference type="AlphaFoldDB" id="A0A2H0RJM3"/>
<feature type="compositionally biased region" description="Basic and acidic residues" evidence="1">
    <location>
        <begin position="255"/>
        <end position="273"/>
    </location>
</feature>
<accession>A0A2H0RJM3</accession>
<evidence type="ECO:0000313" key="4">
    <source>
        <dbReference type="Proteomes" id="UP000230833"/>
    </source>
</evidence>
<keyword evidence="2" id="KW-0812">Transmembrane</keyword>
<name>A0A2H0RJM3_9BACT</name>
<gene>
    <name evidence="3" type="ORF">COV07_04530</name>
</gene>